<evidence type="ECO:0000313" key="1">
    <source>
        <dbReference type="EMBL" id="GGD55074.1"/>
    </source>
</evidence>
<proteinExistence type="predicted"/>
<protein>
    <submittedName>
        <fullName evidence="1">Uncharacterized protein</fullName>
    </submittedName>
</protein>
<comment type="caution">
    <text evidence="1">The sequence shown here is derived from an EMBL/GenBank/DDBJ whole genome shotgun (WGS) entry which is preliminary data.</text>
</comment>
<reference evidence="1" key="2">
    <citation type="submission" date="2020-09" db="EMBL/GenBank/DDBJ databases">
        <authorList>
            <person name="Sun Q."/>
            <person name="Zhou Y."/>
        </authorList>
    </citation>
    <scope>NUCLEOTIDE SEQUENCE</scope>
    <source>
        <strain evidence="1">CGMCC 1.15360</strain>
    </source>
</reference>
<dbReference type="RefSeq" id="WP_066772192.1">
    <property type="nucleotide sequence ID" value="NZ_BMIP01000001.1"/>
</dbReference>
<name>A0A916YPI8_9SPHN</name>
<dbReference type="AlphaFoldDB" id="A0A916YPI8"/>
<reference evidence="1" key="1">
    <citation type="journal article" date="2014" name="Int. J. Syst. Evol. Microbiol.">
        <title>Complete genome sequence of Corynebacterium casei LMG S-19264T (=DSM 44701T), isolated from a smear-ripened cheese.</title>
        <authorList>
            <consortium name="US DOE Joint Genome Institute (JGI-PGF)"/>
            <person name="Walter F."/>
            <person name="Albersmeier A."/>
            <person name="Kalinowski J."/>
            <person name="Ruckert C."/>
        </authorList>
    </citation>
    <scope>NUCLEOTIDE SEQUENCE</scope>
    <source>
        <strain evidence="1">CGMCC 1.15360</strain>
    </source>
</reference>
<dbReference type="Proteomes" id="UP000612349">
    <property type="component" value="Unassembled WGS sequence"/>
</dbReference>
<evidence type="ECO:0000313" key="2">
    <source>
        <dbReference type="Proteomes" id="UP000612349"/>
    </source>
</evidence>
<sequence>MPKGSDPFALASSAWWLWAESWFVIWSRTMLIATGDANGQREASRMVMEKLEANAELGMKLMTGQLGYGDKAVKNSLVHYGRKVSANRRRLSGQNKSK</sequence>
<dbReference type="EMBL" id="BMIP01000001">
    <property type="protein sequence ID" value="GGD55074.1"/>
    <property type="molecule type" value="Genomic_DNA"/>
</dbReference>
<organism evidence="1 2">
    <name type="scientific">Croceicoccus mobilis</name>
    <dbReference type="NCBI Taxonomy" id="1703339"/>
    <lineage>
        <taxon>Bacteria</taxon>
        <taxon>Pseudomonadati</taxon>
        <taxon>Pseudomonadota</taxon>
        <taxon>Alphaproteobacteria</taxon>
        <taxon>Sphingomonadales</taxon>
        <taxon>Erythrobacteraceae</taxon>
        <taxon>Croceicoccus</taxon>
    </lineage>
</organism>
<gene>
    <name evidence="1" type="ORF">GCM10010990_00240</name>
</gene>
<keyword evidence="2" id="KW-1185">Reference proteome</keyword>
<dbReference type="OrthoDB" id="7432973at2"/>
<accession>A0A916YPI8</accession>